<proteinExistence type="predicted"/>
<sequence length="211" mass="23478">MHSPGLREATQVFFEGCCPNPIFRGLEPDQTVVKSRSSSATCHHDFAATTTSSFFPNTQFTNHESIASLQESFVQFIKAYPKYSETAQVDQIRGREYVHLSESNHVCLDYIGVGLFSQSQSQCQYISTSPIASSSNPVSQRSDCPVFGITYKSVNLKSQLLHGGDGSELESAIKKRIMDFLKISQNDYSMVFTANRSSAFRLVAESYPFPI</sequence>
<dbReference type="PANTHER" id="PTHR14237:SF88">
    <property type="entry name" value="PYRIDOXAL PHOSPHATE (PLP)-DEPENDENT TRANSFERASES SUPERFAMILY PROTEIN"/>
    <property type="match status" value="1"/>
</dbReference>
<dbReference type="Proteomes" id="UP001604277">
    <property type="component" value="Unassembled WGS sequence"/>
</dbReference>
<dbReference type="PANTHER" id="PTHR14237">
    <property type="entry name" value="MOLYBDOPTERIN COFACTOR SULFURASE MOSC"/>
    <property type="match status" value="1"/>
</dbReference>
<keyword evidence="2" id="KW-1185">Reference proteome</keyword>
<dbReference type="GO" id="GO:0016740">
    <property type="term" value="F:transferase activity"/>
    <property type="evidence" value="ECO:0007669"/>
    <property type="project" value="UniProtKB-KW"/>
</dbReference>
<evidence type="ECO:0000313" key="1">
    <source>
        <dbReference type="EMBL" id="KAL2550313.1"/>
    </source>
</evidence>
<reference evidence="2" key="1">
    <citation type="submission" date="2024-07" db="EMBL/GenBank/DDBJ databases">
        <title>Two chromosome-level genome assemblies of Korean endemic species Abeliophyllum distichum and Forsythia ovata (Oleaceae).</title>
        <authorList>
            <person name="Jang H."/>
        </authorList>
    </citation>
    <scope>NUCLEOTIDE SEQUENCE [LARGE SCALE GENOMIC DNA]</scope>
</reference>
<gene>
    <name evidence="1" type="ORF">Fot_11843</name>
</gene>
<name>A0ABD1WNJ8_9LAMI</name>
<protein>
    <submittedName>
        <fullName evidence="1">Pyridoxal phosphate (PLP)-dependent transferase superfamily protein</fullName>
    </submittedName>
</protein>
<organism evidence="1 2">
    <name type="scientific">Forsythia ovata</name>
    <dbReference type="NCBI Taxonomy" id="205694"/>
    <lineage>
        <taxon>Eukaryota</taxon>
        <taxon>Viridiplantae</taxon>
        <taxon>Streptophyta</taxon>
        <taxon>Embryophyta</taxon>
        <taxon>Tracheophyta</taxon>
        <taxon>Spermatophyta</taxon>
        <taxon>Magnoliopsida</taxon>
        <taxon>eudicotyledons</taxon>
        <taxon>Gunneridae</taxon>
        <taxon>Pentapetalae</taxon>
        <taxon>asterids</taxon>
        <taxon>lamiids</taxon>
        <taxon>Lamiales</taxon>
        <taxon>Oleaceae</taxon>
        <taxon>Forsythieae</taxon>
        <taxon>Forsythia</taxon>
    </lineage>
</organism>
<dbReference type="EMBL" id="JBFOLJ010000003">
    <property type="protein sequence ID" value="KAL2550313.1"/>
    <property type="molecule type" value="Genomic_DNA"/>
</dbReference>
<dbReference type="AlphaFoldDB" id="A0ABD1WNJ8"/>
<accession>A0ABD1WNJ8</accession>
<keyword evidence="1" id="KW-0808">Transferase</keyword>
<comment type="caution">
    <text evidence="1">The sequence shown here is derived from an EMBL/GenBank/DDBJ whole genome shotgun (WGS) entry which is preliminary data.</text>
</comment>
<evidence type="ECO:0000313" key="2">
    <source>
        <dbReference type="Proteomes" id="UP001604277"/>
    </source>
</evidence>